<dbReference type="PANTHER" id="PTHR43667">
    <property type="entry name" value="CYCLOPROPANE-FATTY-ACYL-PHOSPHOLIPID SYNTHASE"/>
    <property type="match status" value="1"/>
</dbReference>
<dbReference type="GO" id="GO:0032259">
    <property type="term" value="P:methylation"/>
    <property type="evidence" value="ECO:0007669"/>
    <property type="project" value="UniProtKB-KW"/>
</dbReference>
<dbReference type="Gene3D" id="3.40.50.150">
    <property type="entry name" value="Vaccinia Virus protein VP39"/>
    <property type="match status" value="1"/>
</dbReference>
<keyword evidence="8" id="KW-1185">Reference proteome</keyword>
<dbReference type="SUPFAM" id="SSF53335">
    <property type="entry name" value="S-adenosyl-L-methionine-dependent methyltransferases"/>
    <property type="match status" value="1"/>
</dbReference>
<evidence type="ECO:0000256" key="1">
    <source>
        <dbReference type="ARBA" id="ARBA00010815"/>
    </source>
</evidence>
<dbReference type="PIRSF" id="PIRSF003085">
    <property type="entry name" value="CMAS"/>
    <property type="match status" value="1"/>
</dbReference>
<dbReference type="Pfam" id="PF02353">
    <property type="entry name" value="CMAS"/>
    <property type="match status" value="1"/>
</dbReference>
<reference evidence="7" key="2">
    <citation type="submission" date="2020-09" db="EMBL/GenBank/DDBJ databases">
        <authorList>
            <person name="Sun Q."/>
            <person name="Zhou Y."/>
        </authorList>
    </citation>
    <scope>NUCLEOTIDE SEQUENCE</scope>
    <source>
        <strain evidence="7">CGMCC 1.12827</strain>
    </source>
</reference>
<protein>
    <submittedName>
        <fullName evidence="7">Cyclopropane-fatty-acyl-phospholipid synthase</fullName>
    </submittedName>
</protein>
<gene>
    <name evidence="7" type="ORF">GCM10011489_16080</name>
</gene>
<dbReference type="PANTHER" id="PTHR43667:SF1">
    <property type="entry name" value="CYCLOPROPANE-FATTY-ACYL-PHOSPHOLIPID SYNTHASE"/>
    <property type="match status" value="1"/>
</dbReference>
<evidence type="ECO:0000256" key="3">
    <source>
        <dbReference type="ARBA" id="ARBA00022679"/>
    </source>
</evidence>
<dbReference type="GO" id="GO:0008610">
    <property type="term" value="P:lipid biosynthetic process"/>
    <property type="evidence" value="ECO:0007669"/>
    <property type="project" value="InterPro"/>
</dbReference>
<organism evidence="7 8">
    <name type="scientific">Gordonia jinhuaensis</name>
    <dbReference type="NCBI Taxonomy" id="1517702"/>
    <lineage>
        <taxon>Bacteria</taxon>
        <taxon>Bacillati</taxon>
        <taxon>Actinomycetota</taxon>
        <taxon>Actinomycetes</taxon>
        <taxon>Mycobacteriales</taxon>
        <taxon>Gordoniaceae</taxon>
        <taxon>Gordonia</taxon>
    </lineage>
</organism>
<dbReference type="InterPro" id="IPR003333">
    <property type="entry name" value="CMAS"/>
</dbReference>
<dbReference type="GO" id="GO:0008168">
    <property type="term" value="F:methyltransferase activity"/>
    <property type="evidence" value="ECO:0007669"/>
    <property type="project" value="UniProtKB-KW"/>
</dbReference>
<accession>A0A916T2X4</accession>
<evidence type="ECO:0000256" key="6">
    <source>
        <dbReference type="PIRSR" id="PIRSR003085-1"/>
    </source>
</evidence>
<feature type="active site" evidence="6">
    <location>
        <position position="406"/>
    </location>
</feature>
<comment type="caution">
    <text evidence="7">The sequence shown here is derived from an EMBL/GenBank/DDBJ whole genome shotgun (WGS) entry which is preliminary data.</text>
</comment>
<keyword evidence="2" id="KW-0489">Methyltransferase</keyword>
<name>A0A916T2X4_9ACTN</name>
<evidence type="ECO:0000256" key="5">
    <source>
        <dbReference type="ARBA" id="ARBA00023098"/>
    </source>
</evidence>
<reference evidence="7" key="1">
    <citation type="journal article" date="2014" name="Int. J. Syst. Evol. Microbiol.">
        <title>Complete genome sequence of Corynebacterium casei LMG S-19264T (=DSM 44701T), isolated from a smear-ripened cheese.</title>
        <authorList>
            <consortium name="US DOE Joint Genome Institute (JGI-PGF)"/>
            <person name="Walter F."/>
            <person name="Albersmeier A."/>
            <person name="Kalinowski J."/>
            <person name="Ruckert C."/>
        </authorList>
    </citation>
    <scope>NUCLEOTIDE SEQUENCE</scope>
    <source>
        <strain evidence="7">CGMCC 1.12827</strain>
    </source>
</reference>
<comment type="similarity">
    <text evidence="1">Belongs to the CFA/CMAS family.</text>
</comment>
<evidence type="ECO:0000256" key="4">
    <source>
        <dbReference type="ARBA" id="ARBA00022691"/>
    </source>
</evidence>
<proteinExistence type="inferred from homology"/>
<keyword evidence="4" id="KW-0949">S-adenosyl-L-methionine</keyword>
<dbReference type="AlphaFoldDB" id="A0A916T2X4"/>
<dbReference type="EMBL" id="BMGC01000008">
    <property type="protein sequence ID" value="GGB28647.1"/>
    <property type="molecule type" value="Genomic_DNA"/>
</dbReference>
<evidence type="ECO:0000256" key="2">
    <source>
        <dbReference type="ARBA" id="ARBA00022603"/>
    </source>
</evidence>
<dbReference type="InterPro" id="IPR050723">
    <property type="entry name" value="CFA/CMAS"/>
</dbReference>
<dbReference type="RefSeq" id="WP_188586069.1">
    <property type="nucleotide sequence ID" value="NZ_BMGC01000008.1"/>
</dbReference>
<keyword evidence="5" id="KW-0443">Lipid metabolism</keyword>
<sequence>MTTFKSGSSAPIDHTDTGKLTLAQIVEAVAGDDLNIRVTAYDGSSAGPEDAQFGLDLVSPRGTTYLVTAPSDLGLARAYISGDLVLRGGHPADPYEALRALSDDVSFKRPSARTLAAITRSLGLEHFKPIAPPPQEALPRWRRIAEGLRHSKTRDAEAIHHHYDVSNTFYEYVLGPSMTYTCACYPERAASLEQAQENKYRLVFEKLDLKPGDRLLDIGCGWGGMVRYAARQGVKALGVTLSREQAEWAQKAIVDEGLTDLAEVRYSDYRDVSEGDFDAVSSIGLTEHIGVANYAGYFSFIRGKLRVGGKLLNHCITRPDNKANKRAGSFIDRYVFPDGELTGSGTIITKLQDIGGMEVIHEENLREHYAMTLRDWNANLLENWDAAVAEVGEGTARLWGLYMAGCRIGFERNVVQLHQVLAVKLDDKGSVNVPLRPWWRP</sequence>
<keyword evidence="3" id="KW-0808">Transferase</keyword>
<evidence type="ECO:0000313" key="7">
    <source>
        <dbReference type="EMBL" id="GGB28647.1"/>
    </source>
</evidence>
<dbReference type="CDD" id="cd02440">
    <property type="entry name" value="AdoMet_MTases"/>
    <property type="match status" value="1"/>
</dbReference>
<dbReference type="Proteomes" id="UP000621454">
    <property type="component" value="Unassembled WGS sequence"/>
</dbReference>
<dbReference type="InterPro" id="IPR029063">
    <property type="entry name" value="SAM-dependent_MTases_sf"/>
</dbReference>
<evidence type="ECO:0000313" key="8">
    <source>
        <dbReference type="Proteomes" id="UP000621454"/>
    </source>
</evidence>